<name>T1JH39_STRMM</name>
<dbReference type="EnsemblMetazoa" id="SMAR013169-RA">
    <property type="protein sequence ID" value="SMAR013169-PA"/>
    <property type="gene ID" value="SMAR013169"/>
</dbReference>
<protein>
    <submittedName>
        <fullName evidence="1">Uncharacterized protein</fullName>
    </submittedName>
</protein>
<proteinExistence type="predicted"/>
<reference evidence="1" key="2">
    <citation type="submission" date="2015-02" db="UniProtKB">
        <authorList>
            <consortium name="EnsemblMetazoa"/>
        </authorList>
    </citation>
    <scope>IDENTIFICATION</scope>
</reference>
<dbReference type="EMBL" id="JH432222">
    <property type="status" value="NOT_ANNOTATED_CDS"/>
    <property type="molecule type" value="Genomic_DNA"/>
</dbReference>
<dbReference type="AlphaFoldDB" id="T1JH39"/>
<keyword evidence="2" id="KW-1185">Reference proteome</keyword>
<evidence type="ECO:0000313" key="2">
    <source>
        <dbReference type="Proteomes" id="UP000014500"/>
    </source>
</evidence>
<dbReference type="HOGENOM" id="CLU_2295147_0_0_1"/>
<accession>T1JH39</accession>
<sequence length="101" mass="11543">MPENMSNPIKLFTDITYQTPNSIDSIVVQSGFQVVSREQRSCLGSNLTFVVTNDCLEEIIVIRRLIANTWQIFPLQGGIFHWIDIIFVQNPLKQECPFLTA</sequence>
<reference evidence="2" key="1">
    <citation type="submission" date="2011-05" db="EMBL/GenBank/DDBJ databases">
        <authorList>
            <person name="Richards S.R."/>
            <person name="Qu J."/>
            <person name="Jiang H."/>
            <person name="Jhangiani S.N."/>
            <person name="Agravi P."/>
            <person name="Goodspeed R."/>
            <person name="Gross S."/>
            <person name="Mandapat C."/>
            <person name="Jackson L."/>
            <person name="Mathew T."/>
            <person name="Pu L."/>
            <person name="Thornton R."/>
            <person name="Saada N."/>
            <person name="Wilczek-Boney K.B."/>
            <person name="Lee S."/>
            <person name="Kovar C."/>
            <person name="Wu Y."/>
            <person name="Scherer S.E."/>
            <person name="Worley K.C."/>
            <person name="Muzny D.M."/>
            <person name="Gibbs R."/>
        </authorList>
    </citation>
    <scope>NUCLEOTIDE SEQUENCE</scope>
    <source>
        <strain evidence="2">Brora</strain>
    </source>
</reference>
<organism evidence="1 2">
    <name type="scientific">Strigamia maritima</name>
    <name type="common">European centipede</name>
    <name type="synonym">Geophilus maritimus</name>
    <dbReference type="NCBI Taxonomy" id="126957"/>
    <lineage>
        <taxon>Eukaryota</taxon>
        <taxon>Metazoa</taxon>
        <taxon>Ecdysozoa</taxon>
        <taxon>Arthropoda</taxon>
        <taxon>Myriapoda</taxon>
        <taxon>Chilopoda</taxon>
        <taxon>Pleurostigmophora</taxon>
        <taxon>Geophilomorpha</taxon>
        <taxon>Linotaeniidae</taxon>
        <taxon>Strigamia</taxon>
    </lineage>
</organism>
<dbReference type="Proteomes" id="UP000014500">
    <property type="component" value="Unassembled WGS sequence"/>
</dbReference>
<evidence type="ECO:0000313" key="1">
    <source>
        <dbReference type="EnsemblMetazoa" id="SMAR013169-PA"/>
    </source>
</evidence>